<keyword evidence="2" id="KW-1133">Transmembrane helix</keyword>
<feature type="transmembrane region" description="Helical" evidence="2">
    <location>
        <begin position="47"/>
        <end position="68"/>
    </location>
</feature>
<protein>
    <submittedName>
        <fullName evidence="3">Uncharacterized protein</fullName>
    </submittedName>
</protein>
<dbReference type="Proteomes" id="UP001152607">
    <property type="component" value="Unassembled WGS sequence"/>
</dbReference>
<comment type="caution">
    <text evidence="3">The sequence shown here is derived from an EMBL/GenBank/DDBJ whole genome shotgun (WGS) entry which is preliminary data.</text>
</comment>
<name>A0A9W4ULP0_9PLEO</name>
<gene>
    <name evidence="3" type="ORF">PDIGIT_LOCUS12085</name>
</gene>
<dbReference type="AlphaFoldDB" id="A0A9W4ULP0"/>
<evidence type="ECO:0000256" key="2">
    <source>
        <dbReference type="SAM" id="Phobius"/>
    </source>
</evidence>
<evidence type="ECO:0000256" key="1">
    <source>
        <dbReference type="SAM" id="MobiDB-lite"/>
    </source>
</evidence>
<organism evidence="3 4">
    <name type="scientific">Periconia digitata</name>
    <dbReference type="NCBI Taxonomy" id="1303443"/>
    <lineage>
        <taxon>Eukaryota</taxon>
        <taxon>Fungi</taxon>
        <taxon>Dikarya</taxon>
        <taxon>Ascomycota</taxon>
        <taxon>Pezizomycotina</taxon>
        <taxon>Dothideomycetes</taxon>
        <taxon>Pleosporomycetidae</taxon>
        <taxon>Pleosporales</taxon>
        <taxon>Massarineae</taxon>
        <taxon>Periconiaceae</taxon>
        <taxon>Periconia</taxon>
    </lineage>
</organism>
<feature type="region of interest" description="Disordered" evidence="1">
    <location>
        <begin position="1"/>
        <end position="30"/>
    </location>
</feature>
<sequence>MTIKRTRTGQVNLPPQTQTQSHPRGHHLRSPLRRHISSPLRTRTFHILSYSFFIIIIIMFPSVYMCLCVCVRSPLLCFFLHLIDCLSLSLPLLPLSSLHLHWLRHTFVLLLCEILLYYFFVVVERDGAHFSHARTQTSTCGRRLFPNE</sequence>
<dbReference type="EMBL" id="CAOQHR010000008">
    <property type="protein sequence ID" value="CAI6338948.1"/>
    <property type="molecule type" value="Genomic_DNA"/>
</dbReference>
<keyword evidence="2" id="KW-0812">Transmembrane</keyword>
<feature type="transmembrane region" description="Helical" evidence="2">
    <location>
        <begin position="102"/>
        <end position="123"/>
    </location>
</feature>
<accession>A0A9W4ULP0</accession>
<proteinExistence type="predicted"/>
<keyword evidence="4" id="KW-1185">Reference proteome</keyword>
<evidence type="ECO:0000313" key="3">
    <source>
        <dbReference type="EMBL" id="CAI6338948.1"/>
    </source>
</evidence>
<reference evidence="3" key="1">
    <citation type="submission" date="2023-01" db="EMBL/GenBank/DDBJ databases">
        <authorList>
            <person name="Van Ghelder C."/>
            <person name="Rancurel C."/>
        </authorList>
    </citation>
    <scope>NUCLEOTIDE SEQUENCE</scope>
    <source>
        <strain evidence="3">CNCM I-4278</strain>
    </source>
</reference>
<evidence type="ECO:0000313" key="4">
    <source>
        <dbReference type="Proteomes" id="UP001152607"/>
    </source>
</evidence>
<feature type="compositionally biased region" description="Polar residues" evidence="1">
    <location>
        <begin position="8"/>
        <end position="22"/>
    </location>
</feature>
<keyword evidence="2" id="KW-0472">Membrane</keyword>